<dbReference type="Proteomes" id="UP001500731">
    <property type="component" value="Unassembled WGS sequence"/>
</dbReference>
<evidence type="ECO:0000259" key="3">
    <source>
        <dbReference type="PROSITE" id="PS50011"/>
    </source>
</evidence>
<evidence type="ECO:0000256" key="2">
    <source>
        <dbReference type="SAM" id="Phobius"/>
    </source>
</evidence>
<keyword evidence="2" id="KW-0472">Membrane</keyword>
<feature type="transmembrane region" description="Helical" evidence="2">
    <location>
        <begin position="626"/>
        <end position="648"/>
    </location>
</feature>
<dbReference type="PROSITE" id="PS50011">
    <property type="entry name" value="PROTEIN_KINASE_DOM"/>
    <property type="match status" value="1"/>
</dbReference>
<dbReference type="InterPro" id="IPR011009">
    <property type="entry name" value="Kinase-like_dom_sf"/>
</dbReference>
<comment type="caution">
    <text evidence="4">The sequence shown here is derived from an EMBL/GenBank/DDBJ whole genome shotgun (WGS) entry which is preliminary data.</text>
</comment>
<dbReference type="InterPro" id="IPR000719">
    <property type="entry name" value="Prot_kinase_dom"/>
</dbReference>
<dbReference type="Pfam" id="PF03109">
    <property type="entry name" value="ABC1"/>
    <property type="match status" value="1"/>
</dbReference>
<feature type="transmembrane region" description="Helical" evidence="2">
    <location>
        <begin position="592"/>
        <end position="614"/>
    </location>
</feature>
<protein>
    <submittedName>
        <fullName evidence="4">AarF/UbiB family protein</fullName>
    </submittedName>
</protein>
<dbReference type="CDD" id="cd05121">
    <property type="entry name" value="ABC1_ADCK3-like"/>
    <property type="match status" value="1"/>
</dbReference>
<dbReference type="PANTHER" id="PTHR10566">
    <property type="entry name" value="CHAPERONE-ACTIVITY OF BC1 COMPLEX CABC1 -RELATED"/>
    <property type="match status" value="1"/>
</dbReference>
<evidence type="ECO:0000313" key="5">
    <source>
        <dbReference type="Proteomes" id="UP001500731"/>
    </source>
</evidence>
<gene>
    <name evidence="4" type="ORF">GCM10023171_08910</name>
</gene>
<dbReference type="SUPFAM" id="SSF56112">
    <property type="entry name" value="Protein kinase-like (PK-like)"/>
    <property type="match status" value="1"/>
</dbReference>
<feature type="transmembrane region" description="Helical" evidence="2">
    <location>
        <begin position="31"/>
        <end position="51"/>
    </location>
</feature>
<evidence type="ECO:0000256" key="1">
    <source>
        <dbReference type="ARBA" id="ARBA00009670"/>
    </source>
</evidence>
<dbReference type="PANTHER" id="PTHR10566:SF113">
    <property type="entry name" value="PROTEIN ACTIVITY OF BC1 COMPLEX KINASE 7, CHLOROPLASTIC"/>
    <property type="match status" value="1"/>
</dbReference>
<reference evidence="5" key="1">
    <citation type="journal article" date="2019" name="Int. J. Syst. Evol. Microbiol.">
        <title>The Global Catalogue of Microorganisms (GCM) 10K type strain sequencing project: providing services to taxonomists for standard genome sequencing and annotation.</title>
        <authorList>
            <consortium name="The Broad Institute Genomics Platform"/>
            <consortium name="The Broad Institute Genome Sequencing Center for Infectious Disease"/>
            <person name="Wu L."/>
            <person name="Ma J."/>
        </authorList>
    </citation>
    <scope>NUCLEOTIDE SEQUENCE [LARGE SCALE GENOMIC DNA]</scope>
    <source>
        <strain evidence="5">JCM 17839</strain>
    </source>
</reference>
<dbReference type="EMBL" id="BAABGP010000005">
    <property type="protein sequence ID" value="GAA4481068.1"/>
    <property type="molecule type" value="Genomic_DNA"/>
</dbReference>
<comment type="similarity">
    <text evidence="1">Belongs to the protein kinase superfamily. ADCK protein kinase family.</text>
</comment>
<feature type="transmembrane region" description="Helical" evidence="2">
    <location>
        <begin position="6"/>
        <end position="24"/>
    </location>
</feature>
<evidence type="ECO:0000313" key="4">
    <source>
        <dbReference type="EMBL" id="GAA4481068.1"/>
    </source>
</evidence>
<dbReference type="InterPro" id="IPR004147">
    <property type="entry name" value="ABC1_dom"/>
</dbReference>
<dbReference type="RefSeq" id="WP_345184757.1">
    <property type="nucleotide sequence ID" value="NZ_BAABGP010000005.1"/>
</dbReference>
<dbReference type="InterPro" id="IPR050154">
    <property type="entry name" value="UbiB_kinase"/>
</dbReference>
<keyword evidence="2" id="KW-1133">Transmembrane helix</keyword>
<proteinExistence type="inferred from homology"/>
<keyword evidence="2" id="KW-0812">Transmembrane</keyword>
<feature type="domain" description="Protein kinase" evidence="3">
    <location>
        <begin position="220"/>
        <end position="601"/>
    </location>
</feature>
<accession>A0ABP8P641</accession>
<organism evidence="4 5">
    <name type="scientific">Microbacterium panaciterrae</name>
    <dbReference type="NCBI Taxonomy" id="985759"/>
    <lineage>
        <taxon>Bacteria</taxon>
        <taxon>Bacillati</taxon>
        <taxon>Actinomycetota</taxon>
        <taxon>Actinomycetes</taxon>
        <taxon>Micrococcales</taxon>
        <taxon>Microbacteriaceae</taxon>
        <taxon>Microbacterium</taxon>
    </lineage>
</organism>
<keyword evidence="5" id="KW-1185">Reference proteome</keyword>
<sequence length="657" mass="71588">MNVTAVLVDIVVMVLVAIVFMVILTAFVRRVLGAQVGIGRIVVAGILGLGAEVGFESQFVWKQGSYTPALIPVQLGIIVLVAVAFLVLAELLVPAGSFPRPTEWIPSMRRRSQRTKRYAQITRIALRAGLLPFRPDTDPSSAGSVERRRQAVALRTALEEAGGAFVKLGQVLSTRSDLLPVEYLTELSHLQQRVPAAEWDQVRALLETELGGLVETFFASFEETPLAAASIGQVHRATLLGGEAVAVKVQRPGIIPLIERDVDILLRIAKQLESSTRWAKDLGVAELARGFSDSLREEVDYRVEASNMAAMTHTQQAHPVEERLIIPRHFPRLCTSRVLVMELVAGRTLSDDDALTGVSDAQRVRQSALLFRSTLTQIMDDGVFHADLHPGNIMVTPAGALVLLDFGSIGRLDSEIRGQIGNLLLAFYRSDSRAFADALLAFVELPDDVDEFALRRQLGMFMATQLGPGASIDVTVFTEMIRLLAANRVALPAELASSLRAIGTLEGTLRHLSPSFDFLAEAGDFAQARIAQLQTPSGMFSAAKTELDSLLPLLRRLPARVDQLTGVLASGRFGMNVRLFADRRDRTLVRELVSTLAVTFLAGVFGIMAAMLLISDGGPVITPTLSLFQIFGYLLVVVSGMLTLKVVFDVFRLRRNP</sequence>
<dbReference type="Gene3D" id="1.10.510.10">
    <property type="entry name" value="Transferase(Phosphotransferase) domain 1"/>
    <property type="match status" value="1"/>
</dbReference>
<name>A0ABP8P641_9MICO</name>
<feature type="transmembrane region" description="Helical" evidence="2">
    <location>
        <begin position="71"/>
        <end position="93"/>
    </location>
</feature>